<feature type="non-terminal residue" evidence="2">
    <location>
        <position position="74"/>
    </location>
</feature>
<feature type="region of interest" description="Disordered" evidence="1">
    <location>
        <begin position="1"/>
        <end position="51"/>
    </location>
</feature>
<reference evidence="2" key="1">
    <citation type="journal article" date="2014" name="Front. Microbiol.">
        <title>High frequency of phylogenetically diverse reductive dehalogenase-homologous genes in deep subseafloor sedimentary metagenomes.</title>
        <authorList>
            <person name="Kawai M."/>
            <person name="Futagami T."/>
            <person name="Toyoda A."/>
            <person name="Takaki Y."/>
            <person name="Nishi S."/>
            <person name="Hori S."/>
            <person name="Arai W."/>
            <person name="Tsubouchi T."/>
            <person name="Morono Y."/>
            <person name="Uchiyama I."/>
            <person name="Ito T."/>
            <person name="Fujiyama A."/>
            <person name="Inagaki F."/>
            <person name="Takami H."/>
        </authorList>
    </citation>
    <scope>NUCLEOTIDE SEQUENCE</scope>
    <source>
        <strain evidence="2">Expedition CK06-06</strain>
    </source>
</reference>
<protein>
    <recommendedName>
        <fullName evidence="3">RNA 2-O ribose methyltransferase substrate binding domain-containing protein</fullName>
    </recommendedName>
</protein>
<organism evidence="2">
    <name type="scientific">marine sediment metagenome</name>
    <dbReference type="NCBI Taxonomy" id="412755"/>
    <lineage>
        <taxon>unclassified sequences</taxon>
        <taxon>metagenomes</taxon>
        <taxon>ecological metagenomes</taxon>
    </lineage>
</organism>
<gene>
    <name evidence="2" type="ORF">S03H2_23044</name>
</gene>
<evidence type="ECO:0008006" key="3">
    <source>
        <dbReference type="Google" id="ProtNLM"/>
    </source>
</evidence>
<dbReference type="AlphaFoldDB" id="X1F8W9"/>
<evidence type="ECO:0000256" key="1">
    <source>
        <dbReference type="SAM" id="MobiDB-lite"/>
    </source>
</evidence>
<sequence length="74" mass="8418">MQRKNPDANNPWQNARIKAPAQRDPAPPERAPAHPRQDEAKPPPAQRRGEEVRVYGRNACLAVFARRAEDVRKV</sequence>
<evidence type="ECO:0000313" key="2">
    <source>
        <dbReference type="EMBL" id="GAH42066.1"/>
    </source>
</evidence>
<proteinExistence type="predicted"/>
<accession>X1F8W9</accession>
<comment type="caution">
    <text evidence="2">The sequence shown here is derived from an EMBL/GenBank/DDBJ whole genome shotgun (WGS) entry which is preliminary data.</text>
</comment>
<name>X1F8W9_9ZZZZ</name>
<dbReference type="EMBL" id="BARU01012510">
    <property type="protein sequence ID" value="GAH42066.1"/>
    <property type="molecule type" value="Genomic_DNA"/>
</dbReference>
<feature type="compositionally biased region" description="Basic and acidic residues" evidence="1">
    <location>
        <begin position="31"/>
        <end position="51"/>
    </location>
</feature>